<dbReference type="InterPro" id="IPR006195">
    <property type="entry name" value="aa-tRNA-synth_II"/>
</dbReference>
<comment type="caution">
    <text evidence="8">The sequence shown here is derived from an EMBL/GenBank/DDBJ whole genome shotgun (WGS) entry which is preliminary data.</text>
</comment>
<organism evidence="8 9">
    <name type="scientific">Enterospora canceri</name>
    <dbReference type="NCBI Taxonomy" id="1081671"/>
    <lineage>
        <taxon>Eukaryota</taxon>
        <taxon>Fungi</taxon>
        <taxon>Fungi incertae sedis</taxon>
        <taxon>Microsporidia</taxon>
        <taxon>Enterocytozoonidae</taxon>
        <taxon>Enterospora</taxon>
    </lineage>
</organism>
<evidence type="ECO:0000313" key="9">
    <source>
        <dbReference type="Proteomes" id="UP000192639"/>
    </source>
</evidence>
<feature type="domain" description="Aminoacyl-transfer RNA synthetases class-II family profile" evidence="7">
    <location>
        <begin position="28"/>
        <end position="317"/>
    </location>
</feature>
<accession>A0A1Y1S6X0</accession>
<dbReference type="PANTHER" id="PTHR30073:SF5">
    <property type="entry name" value="ASPARTATE--AMMONIA LIGASE"/>
    <property type="match status" value="1"/>
</dbReference>
<dbReference type="PROSITE" id="PS50862">
    <property type="entry name" value="AA_TRNA_LIGASE_II"/>
    <property type="match status" value="1"/>
</dbReference>
<keyword evidence="9" id="KW-1185">Reference proteome</keyword>
<dbReference type="GO" id="GO:0005524">
    <property type="term" value="F:ATP binding"/>
    <property type="evidence" value="ECO:0007669"/>
    <property type="project" value="UniProtKB-KW"/>
</dbReference>
<evidence type="ECO:0000256" key="6">
    <source>
        <dbReference type="ARBA" id="ARBA00022888"/>
    </source>
</evidence>
<dbReference type="Proteomes" id="UP000192639">
    <property type="component" value="Unassembled WGS sequence"/>
</dbReference>
<dbReference type="GO" id="GO:0006529">
    <property type="term" value="P:asparagine biosynthetic process"/>
    <property type="evidence" value="ECO:0007669"/>
    <property type="project" value="UniProtKB-KW"/>
</dbReference>
<dbReference type="GO" id="GO:0005829">
    <property type="term" value="C:cytosol"/>
    <property type="evidence" value="ECO:0007669"/>
    <property type="project" value="TreeGrafter"/>
</dbReference>
<evidence type="ECO:0000256" key="4">
    <source>
        <dbReference type="ARBA" id="ARBA00022741"/>
    </source>
</evidence>
<keyword evidence="4" id="KW-0547">Nucleotide-binding</keyword>
<dbReference type="AlphaFoldDB" id="A0A1Y1S6X0"/>
<keyword evidence="2" id="KW-0436">Ligase</keyword>
<evidence type="ECO:0000313" key="8">
    <source>
        <dbReference type="EMBL" id="ORD93907.1"/>
    </source>
</evidence>
<dbReference type="EMBL" id="LWDP01000040">
    <property type="protein sequence ID" value="ORD93907.1"/>
    <property type="molecule type" value="Genomic_DNA"/>
</dbReference>
<protein>
    <submittedName>
        <fullName evidence="8">ASNA</fullName>
    </submittedName>
</protein>
<dbReference type="GO" id="GO:0004071">
    <property type="term" value="F:aspartate-ammonia ligase activity"/>
    <property type="evidence" value="ECO:0007669"/>
    <property type="project" value="InterPro"/>
</dbReference>
<proteinExistence type="predicted"/>
<dbReference type="PIRSF" id="PIRSF001555">
    <property type="entry name" value="Asp_ammon_ligase"/>
    <property type="match status" value="1"/>
</dbReference>
<keyword evidence="5" id="KW-0067">ATP-binding</keyword>
<evidence type="ECO:0000256" key="1">
    <source>
        <dbReference type="ARBA" id="ARBA00022490"/>
    </source>
</evidence>
<dbReference type="VEuPathDB" id="MicrosporidiaDB:ECANGB1_1395"/>
<evidence type="ECO:0000256" key="5">
    <source>
        <dbReference type="ARBA" id="ARBA00022840"/>
    </source>
</evidence>
<keyword evidence="3" id="KW-0028">Amino-acid biosynthesis</keyword>
<dbReference type="InterPro" id="IPR045864">
    <property type="entry name" value="aa-tRNA-synth_II/BPL/LPL"/>
</dbReference>
<dbReference type="Pfam" id="PF03590">
    <property type="entry name" value="AsnA"/>
    <property type="match status" value="1"/>
</dbReference>
<dbReference type="NCBIfam" id="TIGR00669">
    <property type="entry name" value="asnA"/>
    <property type="match status" value="1"/>
</dbReference>
<evidence type="ECO:0000259" key="7">
    <source>
        <dbReference type="PROSITE" id="PS50862"/>
    </source>
</evidence>
<reference evidence="8 9" key="1">
    <citation type="journal article" date="2017" name="Environ. Microbiol.">
        <title>Decay of the glycolytic pathway and adaptation to intranuclear parasitism within Enterocytozoonidae microsporidia.</title>
        <authorList>
            <person name="Wiredu Boakye D."/>
            <person name="Jaroenlak P."/>
            <person name="Prachumwat A."/>
            <person name="Williams T.A."/>
            <person name="Bateman K.S."/>
            <person name="Itsathitphaisarn O."/>
            <person name="Sritunyalucksana K."/>
            <person name="Paszkiewicz K.H."/>
            <person name="Moore K.A."/>
            <person name="Stentiford G.D."/>
            <person name="Williams B.A."/>
        </authorList>
    </citation>
    <scope>NUCLEOTIDE SEQUENCE [LARGE SCALE GENOMIC DNA]</scope>
    <source>
        <strain evidence="8 9">GB1</strain>
    </source>
</reference>
<dbReference type="Gene3D" id="3.30.930.10">
    <property type="entry name" value="Bira Bifunctional Protein, Domain 2"/>
    <property type="match status" value="1"/>
</dbReference>
<gene>
    <name evidence="8" type="primary">ASNA</name>
    <name evidence="8" type="ORF">ECANGB1_1395</name>
</gene>
<dbReference type="SUPFAM" id="SSF55681">
    <property type="entry name" value="Class II aaRS and biotin synthetases"/>
    <property type="match status" value="1"/>
</dbReference>
<sequence length="328" mass="37954">MFKTESESPVLTKEMFSKINATKSEFKKNMMNALGLTYTDAPLFVESRTGFNDELNYVEQAVTFTTSTDQKCQVVQSLAKWKRFFLSRVDFPGVLVNLHAIRKDEFPETVESSRMHSFYVDQWDWEMKMTKENRTVEYLKTVVMKIYDQVLLTQKHLAEKFGESVNKLPNKVFFIDSQELEDLYPNKTPKEREYAISKEKGAVFIIGIGHNLKSGKPHDSRAPDYDDWKLNGDLIFYNKVIDNAFEISSMGIRVDKESLVEQITKLDKKEKLKCLFHRTLLEDKLPLTIGGGIGQSRVVMFLLDKKHIGEVQFSVWPTKTVEKFTGLL</sequence>
<dbReference type="InterPro" id="IPR004618">
    <property type="entry name" value="AsnA"/>
</dbReference>
<evidence type="ECO:0000256" key="2">
    <source>
        <dbReference type="ARBA" id="ARBA00022598"/>
    </source>
</evidence>
<dbReference type="PANTHER" id="PTHR30073">
    <property type="entry name" value="ASPARTATE--AMMONIA LIGASE"/>
    <property type="match status" value="1"/>
</dbReference>
<evidence type="ECO:0000256" key="3">
    <source>
        <dbReference type="ARBA" id="ARBA00022605"/>
    </source>
</evidence>
<keyword evidence="1" id="KW-0963">Cytoplasm</keyword>
<keyword evidence="6" id="KW-0061">Asparagine biosynthesis</keyword>
<name>A0A1Y1S6X0_9MICR</name>
<dbReference type="OrthoDB" id="10260193at2759"/>